<gene>
    <name evidence="7" type="ordered locus">MCRO_0180</name>
</gene>
<feature type="transmembrane region" description="Helical" evidence="6">
    <location>
        <begin position="35"/>
        <end position="54"/>
    </location>
</feature>
<dbReference type="PANTHER" id="PTHR42770:SF18">
    <property type="entry name" value="ARGININE_AGMATINE ANTIPORTER"/>
    <property type="match status" value="1"/>
</dbReference>
<feature type="transmembrane region" description="Helical" evidence="6">
    <location>
        <begin position="151"/>
        <end position="172"/>
    </location>
</feature>
<proteinExistence type="predicted"/>
<dbReference type="eggNOG" id="COG0531">
    <property type="taxonomic scope" value="Bacteria"/>
</dbReference>
<reference key="2">
    <citation type="submission" date="2010-03" db="EMBL/GenBank/DDBJ databases">
        <authorList>
            <person name="Ma Z."/>
            <person name="Wang X."/>
            <person name="Liu H."/>
        </authorList>
    </citation>
    <scope>NUCLEOTIDE SEQUENCE</scope>
    <source>
        <strain>MP145</strain>
    </source>
</reference>
<dbReference type="Pfam" id="PF13520">
    <property type="entry name" value="AA_permease_2"/>
    <property type="match status" value="1"/>
</dbReference>
<dbReference type="EMBL" id="CP001991">
    <property type="protein sequence ID" value="ADE19647.1"/>
    <property type="molecule type" value="Genomic_DNA"/>
</dbReference>
<feature type="transmembrane region" description="Helical" evidence="6">
    <location>
        <begin position="192"/>
        <end position="213"/>
    </location>
</feature>
<keyword evidence="5 6" id="KW-0472">Membrane</keyword>
<dbReference type="InterPro" id="IPR050367">
    <property type="entry name" value="APC_superfamily"/>
</dbReference>
<dbReference type="GO" id="GO:0005886">
    <property type="term" value="C:plasma membrane"/>
    <property type="evidence" value="ECO:0007669"/>
    <property type="project" value="UniProtKB-SubCell"/>
</dbReference>
<organism evidence="7 8">
    <name type="scientific">Mycoplasma crocodyli (strain ATCC 51981 / MP145)</name>
    <dbReference type="NCBI Taxonomy" id="512564"/>
    <lineage>
        <taxon>Bacteria</taxon>
        <taxon>Bacillati</taxon>
        <taxon>Mycoplasmatota</taxon>
        <taxon>Mollicutes</taxon>
        <taxon>Mycoplasmataceae</taxon>
        <taxon>Mycoplasma</taxon>
    </lineage>
</organism>
<reference evidence="7 8" key="3">
    <citation type="journal article" date="2011" name="J. Bacteriol.">
        <title>Genome sequences of Mycoplasma alligatoris A21JP2T and Mycoplasma crocodyli MP145T.</title>
        <authorList>
            <person name="Brown D.R."/>
            <person name="Farmerie W.G."/>
            <person name="May M."/>
            <person name="Benders G.A."/>
            <person name="Durkin A.S."/>
            <person name="Hlavinka K."/>
            <person name="Hostetler J."/>
            <person name="Jackson J."/>
            <person name="Johnson J."/>
            <person name="Miller R.H."/>
            <person name="Paralanov V."/>
            <person name="Radune D."/>
            <person name="Szczypinski B."/>
            <person name="Glass J.I."/>
        </authorList>
    </citation>
    <scope>NUCLEOTIDE SEQUENCE [LARGE SCALE GENOMIC DNA]</scope>
    <source>
        <strain evidence="8">ATCC 51981 / MP145</strain>
    </source>
</reference>
<feature type="transmembrane region" description="Helical" evidence="6">
    <location>
        <begin position="225"/>
        <end position="246"/>
    </location>
</feature>
<keyword evidence="3 6" id="KW-0812">Transmembrane</keyword>
<dbReference type="Proteomes" id="UP000001845">
    <property type="component" value="Chromosome"/>
</dbReference>
<protein>
    <submittedName>
        <fullName evidence="7">Putative amino acid permease</fullName>
    </submittedName>
</protein>
<keyword evidence="8" id="KW-1185">Reference proteome</keyword>
<dbReference type="OrthoDB" id="396415at2"/>
<feature type="transmembrane region" description="Helical" evidence="6">
    <location>
        <begin position="358"/>
        <end position="378"/>
    </location>
</feature>
<feature type="transmembrane region" description="Helical" evidence="6">
    <location>
        <begin position="390"/>
        <end position="416"/>
    </location>
</feature>
<evidence type="ECO:0000256" key="3">
    <source>
        <dbReference type="ARBA" id="ARBA00022692"/>
    </source>
</evidence>
<dbReference type="Gene3D" id="1.20.1740.10">
    <property type="entry name" value="Amino acid/polyamine transporter I"/>
    <property type="match status" value="1"/>
</dbReference>
<dbReference type="RefSeq" id="WP_013054423.1">
    <property type="nucleotide sequence ID" value="NC_014014.1"/>
</dbReference>
<dbReference type="GO" id="GO:0022857">
    <property type="term" value="F:transmembrane transporter activity"/>
    <property type="evidence" value="ECO:0007669"/>
    <property type="project" value="InterPro"/>
</dbReference>
<comment type="subcellular location">
    <subcellularLocation>
        <location evidence="1">Cell membrane</location>
        <topology evidence="1">Multi-pass membrane protein</topology>
    </subcellularLocation>
</comment>
<feature type="transmembrane region" description="Helical" evidence="6">
    <location>
        <begin position="428"/>
        <end position="449"/>
    </location>
</feature>
<reference evidence="8" key="1">
    <citation type="submission" date="2010-03" db="EMBL/GenBank/DDBJ databases">
        <title>The complete genome of Mycoplasma crocodyli MP145.</title>
        <authorList>
            <person name="Glass J.I."/>
            <person name="Durkin A.S."/>
            <person name="Hostetler J."/>
            <person name="Jackson J."/>
            <person name="Johnson J."/>
            <person name="May M.A."/>
            <person name="Paralanov V."/>
            <person name="Radune D."/>
            <person name="Szczypinski B."/>
            <person name="Brown D.R."/>
        </authorList>
    </citation>
    <scope>NUCLEOTIDE SEQUENCE [LARGE SCALE GENOMIC DNA]</scope>
    <source>
        <strain evidence="8">ATCC 51981 / MP145</strain>
    </source>
</reference>
<dbReference type="InterPro" id="IPR002293">
    <property type="entry name" value="AA/rel_permease1"/>
</dbReference>
<dbReference type="AlphaFoldDB" id="D5E503"/>
<feature type="transmembrane region" description="Helical" evidence="6">
    <location>
        <begin position="258"/>
        <end position="278"/>
    </location>
</feature>
<dbReference type="PANTHER" id="PTHR42770">
    <property type="entry name" value="AMINO ACID TRANSPORTER-RELATED"/>
    <property type="match status" value="1"/>
</dbReference>
<feature type="transmembrane region" description="Helical" evidence="6">
    <location>
        <begin position="118"/>
        <end position="139"/>
    </location>
</feature>
<feature type="transmembrane region" description="Helical" evidence="6">
    <location>
        <begin position="82"/>
        <end position="106"/>
    </location>
</feature>
<sequence length="471" mass="53390">MNKLNNKQLVFFGFNFVVGFGFIATMTSLVQNKGWGILIFIIASFIALTVALSFSKLAHKYPETVGGSYAYSKEVFNKPFQFFIGWNQFIQGLLISSTSPLFFATIMKEFDSNSSHEIYYILVSLFIFSLIVTVTTFGLKTSKFVIFVSSILKYLVIFGAILLLVINIFIGINQATINPDLGSKDTIAKPSVLFASIISFIIAFGGIETVASISKDTEVKNFRKTLLFIFGLILIFYFIVYILFIFQPKTLGTTTFIGLYKSSLGLTGLILFGIGMFFNRLSATSSFIFGLSRSFVALSLDGFVPAIYSKKNKHGEYRNAILLFGLLNLITMFAIGLLPKLLSSNSNVQNIFDTLLDAVAIFFLIQYFFTIIIALLLHRKKEIKIDLWEFILYVIGLIIIVICLISYIFPIIYNIFPLKSPETWQVKNTIIVVSYLLINIIGYIWWYLYTIYKDKKELKNSKQKNINNETD</sequence>
<evidence type="ECO:0000256" key="4">
    <source>
        <dbReference type="ARBA" id="ARBA00022989"/>
    </source>
</evidence>
<dbReference type="KEGG" id="mcd:MCRO_0180"/>
<accession>D5E503</accession>
<evidence type="ECO:0000313" key="8">
    <source>
        <dbReference type="Proteomes" id="UP000001845"/>
    </source>
</evidence>
<evidence type="ECO:0000256" key="2">
    <source>
        <dbReference type="ARBA" id="ARBA00022475"/>
    </source>
</evidence>
<feature type="transmembrane region" description="Helical" evidence="6">
    <location>
        <begin position="320"/>
        <end position="338"/>
    </location>
</feature>
<dbReference type="PIRSF" id="PIRSF006060">
    <property type="entry name" value="AA_transporter"/>
    <property type="match status" value="1"/>
</dbReference>
<dbReference type="STRING" id="512564.MCRO_0180"/>
<evidence type="ECO:0000256" key="6">
    <source>
        <dbReference type="SAM" id="Phobius"/>
    </source>
</evidence>
<keyword evidence="2" id="KW-1003">Cell membrane</keyword>
<feature type="transmembrane region" description="Helical" evidence="6">
    <location>
        <begin position="9"/>
        <end position="29"/>
    </location>
</feature>
<keyword evidence="4 6" id="KW-1133">Transmembrane helix</keyword>
<dbReference type="HOGENOM" id="CLU_601059_0_0_14"/>
<evidence type="ECO:0000313" key="7">
    <source>
        <dbReference type="EMBL" id="ADE19647.1"/>
    </source>
</evidence>
<evidence type="ECO:0000256" key="5">
    <source>
        <dbReference type="ARBA" id="ARBA00023136"/>
    </source>
</evidence>
<evidence type="ECO:0000256" key="1">
    <source>
        <dbReference type="ARBA" id="ARBA00004651"/>
    </source>
</evidence>
<name>D5E503_MYCCM</name>